<dbReference type="GO" id="GO:0004462">
    <property type="term" value="F:lactoylglutathione lyase activity"/>
    <property type="evidence" value="ECO:0007669"/>
    <property type="project" value="UniProtKB-EC"/>
</dbReference>
<dbReference type="EMBL" id="CP012508">
    <property type="protein sequence ID" value="ALB21999.1"/>
    <property type="molecule type" value="Genomic_DNA"/>
</dbReference>
<dbReference type="Proteomes" id="UP000029558">
    <property type="component" value="Chromosome"/>
</dbReference>
<dbReference type="SUPFAM" id="SSF54593">
    <property type="entry name" value="Glyoxalase/Bleomycin resistance protein/Dihydroxybiphenyl dioxygenase"/>
    <property type="match status" value="1"/>
</dbReference>
<dbReference type="GeneID" id="66741729"/>
<dbReference type="Gene3D" id="3.10.180.10">
    <property type="entry name" value="2,3-Dihydroxybiphenyl 1,2-Dioxygenase, domain 1"/>
    <property type="match status" value="1"/>
</dbReference>
<dbReference type="GO" id="GO:0004493">
    <property type="term" value="F:methylmalonyl-CoA epimerase activity"/>
    <property type="evidence" value="ECO:0007669"/>
    <property type="project" value="TreeGrafter"/>
</dbReference>
<dbReference type="GO" id="GO:0046491">
    <property type="term" value="P:L-methylmalonyl-CoA metabolic process"/>
    <property type="evidence" value="ECO:0007669"/>
    <property type="project" value="TreeGrafter"/>
</dbReference>
<dbReference type="EC" id="4.4.1.5" evidence="3"/>
<dbReference type="PROSITE" id="PS00934">
    <property type="entry name" value="GLYOXALASE_I_1"/>
    <property type="match status" value="1"/>
</dbReference>
<dbReference type="Pfam" id="PF00903">
    <property type="entry name" value="Glyoxalase"/>
    <property type="match status" value="1"/>
</dbReference>
<name>A0A095BLM2_PISSA</name>
<dbReference type="EMBL" id="CP038908">
    <property type="protein sequence ID" value="QGO05242.1"/>
    <property type="molecule type" value="Genomic_DNA"/>
</dbReference>
<reference evidence="3 5" key="1">
    <citation type="journal article" date="2014" name="Genome Announc.">
        <title>Comparative Genome Analysis of Two Isolates of the Fish Pathogen Piscirickettsia salmonis from Different Hosts Reveals Major Differences in Virulence-Associated Secretion Systems.</title>
        <authorList>
            <person name="Bohle H."/>
            <person name="Henriquez P."/>
            <person name="Grothusen H."/>
            <person name="Navas E."/>
            <person name="Sandoval A."/>
            <person name="Bustamante F."/>
            <person name="Bustos P."/>
            <person name="Mancilla M."/>
        </authorList>
    </citation>
    <scope>NUCLEOTIDE SEQUENCE [LARGE SCALE GENOMIC DNA]</scope>
    <source>
        <strain evidence="5">B1-32597</strain>
        <strain evidence="3">PM32597B1</strain>
    </source>
</reference>
<dbReference type="OrthoDB" id="9804944at2"/>
<dbReference type="RefSeq" id="WP_016209646.1">
    <property type="nucleotide sequence ID" value="NZ_CP012413.1"/>
</dbReference>
<dbReference type="Proteomes" id="UP000422232">
    <property type="component" value="Chromosome"/>
</dbReference>
<evidence type="ECO:0000259" key="2">
    <source>
        <dbReference type="PROSITE" id="PS51819"/>
    </source>
</evidence>
<keyword evidence="6" id="KW-1185">Reference proteome</keyword>
<evidence type="ECO:0000313" key="5">
    <source>
        <dbReference type="Proteomes" id="UP000029558"/>
    </source>
</evidence>
<keyword evidence="3" id="KW-0456">Lyase</keyword>
<evidence type="ECO:0000313" key="4">
    <source>
        <dbReference type="EMBL" id="QGO05242.1"/>
    </source>
</evidence>
<reference evidence="3" key="2">
    <citation type="submission" date="2015-08" db="EMBL/GenBank/DDBJ databases">
        <title>Complete genome sequence of Piscirickettsia salmonis strain PM32597B1.</title>
        <authorList>
            <person name="Bohle H."/>
            <person name="Henriquez P."/>
            <person name="Navas E."/>
            <person name="Grothusen H."/>
            <person name="Bustamante F."/>
            <person name="Bustos P."/>
            <person name="Bustos P."/>
            <person name="Mancilla M."/>
        </authorList>
    </citation>
    <scope>NUCLEOTIDE SEQUENCE</scope>
    <source>
        <strain evidence="3">PM32597B1</strain>
    </source>
</reference>
<keyword evidence="1" id="KW-0479">Metal-binding</keyword>
<accession>A0A095BLM2</accession>
<dbReference type="InterPro" id="IPR051785">
    <property type="entry name" value="MMCE/EMCE_epimerase"/>
</dbReference>
<dbReference type="InterPro" id="IPR018146">
    <property type="entry name" value="Glyoxalase_1_CS"/>
</dbReference>
<proteinExistence type="predicted"/>
<feature type="domain" description="VOC" evidence="2">
    <location>
        <begin position="6"/>
        <end position="188"/>
    </location>
</feature>
<evidence type="ECO:0000256" key="1">
    <source>
        <dbReference type="ARBA" id="ARBA00022723"/>
    </source>
</evidence>
<dbReference type="PANTHER" id="PTHR43048:SF3">
    <property type="entry name" value="METHYLMALONYL-COA EPIMERASE, MITOCHONDRIAL"/>
    <property type="match status" value="1"/>
</dbReference>
<dbReference type="GO" id="GO:0046872">
    <property type="term" value="F:metal ion binding"/>
    <property type="evidence" value="ECO:0007669"/>
    <property type="project" value="UniProtKB-KW"/>
</dbReference>
<dbReference type="PANTHER" id="PTHR43048">
    <property type="entry name" value="METHYLMALONYL-COA EPIMERASE"/>
    <property type="match status" value="1"/>
</dbReference>
<reference evidence="4 6" key="3">
    <citation type="submission" date="2019-04" db="EMBL/GenBank/DDBJ databases">
        <title>Complete genome sequencing of Piscirickettsia salmonis strain Psal-009.</title>
        <authorList>
            <person name="Schober I."/>
            <person name="Bunk B."/>
            <person name="Sproer C."/>
            <person name="Carril G.P."/>
            <person name="Riedel T."/>
            <person name="Flores-Herrera P.A."/>
            <person name="Nourdin-Galindo G."/>
            <person name="Marshall S.H."/>
            <person name="Overmann J."/>
        </authorList>
    </citation>
    <scope>NUCLEOTIDE SEQUENCE [LARGE SCALE GENOMIC DNA]</scope>
    <source>
        <strain evidence="4 6">Psal-009</strain>
    </source>
</reference>
<dbReference type="InterPro" id="IPR029068">
    <property type="entry name" value="Glyas_Bleomycin-R_OHBP_Dase"/>
</dbReference>
<dbReference type="AlphaFoldDB" id="A0A095BLM2"/>
<dbReference type="STRING" id="1238.AWJ11_04135"/>
<evidence type="ECO:0000313" key="3">
    <source>
        <dbReference type="EMBL" id="ALB21999.1"/>
    </source>
</evidence>
<sequence>MIKCQGLAHINIVVDDINTAISFYQEALGMELLRLYPNFKNIGFAKSAGFIEDAEKVNLDMAILKINTTSQPIFIELMQYHYPQSDDYRSIGNTNDIAGVRHIALTVENIEQAFRYLQTIPNVSMITDHPQYQPYQLSPIHPGNFLICNDSQKENNLAEKSKICDAVTHIKYFYFLDPYGVQWELEQAEAI</sequence>
<evidence type="ECO:0000313" key="6">
    <source>
        <dbReference type="Proteomes" id="UP000422232"/>
    </source>
</evidence>
<organism evidence="3 5">
    <name type="scientific">Piscirickettsia salmonis</name>
    <dbReference type="NCBI Taxonomy" id="1238"/>
    <lineage>
        <taxon>Bacteria</taxon>
        <taxon>Pseudomonadati</taxon>
        <taxon>Pseudomonadota</taxon>
        <taxon>Gammaproteobacteria</taxon>
        <taxon>Thiotrichales</taxon>
        <taxon>Piscirickettsiaceae</taxon>
        <taxon>Piscirickettsia</taxon>
    </lineage>
</organism>
<protein>
    <submittedName>
        <fullName evidence="3">Glyoxalase/Bleomycin resistance /Dioxygenase superfamily protein</fullName>
        <ecNumber evidence="3">4.4.1.5</ecNumber>
    </submittedName>
    <submittedName>
        <fullName evidence="4">Lyase</fullName>
    </submittedName>
</protein>
<dbReference type="InterPro" id="IPR037523">
    <property type="entry name" value="VOC_core"/>
</dbReference>
<gene>
    <name evidence="3" type="ORF">KU39_816</name>
    <name evidence="4" type="ORF">Psal009_01127</name>
</gene>
<dbReference type="InterPro" id="IPR004360">
    <property type="entry name" value="Glyas_Fos-R_dOase_dom"/>
</dbReference>
<dbReference type="PROSITE" id="PS51819">
    <property type="entry name" value="VOC"/>
    <property type="match status" value="1"/>
</dbReference>